<organism evidence="1 2">
    <name type="scientific">Floridaenema evergladense BLCC-F167</name>
    <dbReference type="NCBI Taxonomy" id="3153639"/>
    <lineage>
        <taxon>Bacteria</taxon>
        <taxon>Bacillati</taxon>
        <taxon>Cyanobacteriota</taxon>
        <taxon>Cyanophyceae</taxon>
        <taxon>Oscillatoriophycideae</taxon>
        <taxon>Aerosakkonematales</taxon>
        <taxon>Aerosakkonemataceae</taxon>
        <taxon>Floridanema</taxon>
        <taxon>Floridanema evergladense</taxon>
    </lineage>
</organism>
<dbReference type="Proteomes" id="UP001576780">
    <property type="component" value="Unassembled WGS sequence"/>
</dbReference>
<evidence type="ECO:0000313" key="1">
    <source>
        <dbReference type="EMBL" id="MFB2833195.1"/>
    </source>
</evidence>
<keyword evidence="2" id="KW-1185">Reference proteome</keyword>
<dbReference type="EMBL" id="JBHFNT010000017">
    <property type="protein sequence ID" value="MFB2833195.1"/>
    <property type="molecule type" value="Genomic_DNA"/>
</dbReference>
<name>A0ABV4WDP7_9CYAN</name>
<accession>A0ABV4WDP7</accession>
<evidence type="ECO:0008006" key="3">
    <source>
        <dbReference type="Google" id="ProtNLM"/>
    </source>
</evidence>
<reference evidence="1 2" key="1">
    <citation type="submission" date="2024-09" db="EMBL/GenBank/DDBJ databases">
        <title>Floridaenema gen nov. (Aerosakkonemataceae, Aerosakkonematales ord. nov., Cyanobacteria) from benthic tropical and subtropical fresh waters, with the description of four new species.</title>
        <authorList>
            <person name="Moretto J.A."/>
            <person name="Berthold D.E."/>
            <person name="Lefler F.W."/>
            <person name="Huang I.-S."/>
            <person name="Laughinghouse H. IV."/>
        </authorList>
    </citation>
    <scope>NUCLEOTIDE SEQUENCE [LARGE SCALE GENOMIC DNA]</scope>
    <source>
        <strain evidence="1 2">BLCC-F167</strain>
    </source>
</reference>
<sequence length="298" mass="33061">MSEPIKILLQTTISTTEDDWSIARFSLLRDYLASVKDEAGNYLFQVTARDRESDAQGNDPVLSNLGDSDFDELWLFAVDVGDGLTKQDIAGIEAFNKRGGGILATRDHQDLGCSICDIPIIGVAHYFQTKNPDPDETRRCVDDIYTSYISWPNYHSGRNGDYQKIIPVAPIHELLKNPDLPSGIIEFFPAHPHEGAVGIAPDAKNGKVIAMGKSLVSRRTFNLAVAFESVKDSEGNQLGRGVAESTFHHFCDYNWDADMGCPSFVDEAPGNTIKTEPRALEDVHTYMRNLALWLAHKM</sequence>
<evidence type="ECO:0000313" key="2">
    <source>
        <dbReference type="Proteomes" id="UP001576780"/>
    </source>
</evidence>
<comment type="caution">
    <text evidence="1">The sequence shown here is derived from an EMBL/GenBank/DDBJ whole genome shotgun (WGS) entry which is preliminary data.</text>
</comment>
<proteinExistence type="predicted"/>
<protein>
    <recommendedName>
        <fullName evidence="3">ThuA-like domain-containing protein</fullName>
    </recommendedName>
</protein>
<dbReference type="RefSeq" id="WP_413275659.1">
    <property type="nucleotide sequence ID" value="NZ_JBHFNT010000017.1"/>
</dbReference>
<gene>
    <name evidence="1" type="ORF">ACE1CA_01535</name>
</gene>